<evidence type="ECO:0000313" key="9">
    <source>
        <dbReference type="EMBL" id="PLC49817.1"/>
    </source>
</evidence>
<dbReference type="PANTHER" id="PTHR30193:SF37">
    <property type="entry name" value="INNER MEMBRANE ABC TRANSPORTER PERMEASE PROTEIN YCJO"/>
    <property type="match status" value="1"/>
</dbReference>
<feature type="transmembrane region" description="Helical" evidence="7">
    <location>
        <begin position="258"/>
        <end position="278"/>
    </location>
</feature>
<evidence type="ECO:0000256" key="7">
    <source>
        <dbReference type="RuleBase" id="RU363032"/>
    </source>
</evidence>
<evidence type="ECO:0000259" key="8">
    <source>
        <dbReference type="PROSITE" id="PS50928"/>
    </source>
</evidence>
<evidence type="ECO:0000256" key="2">
    <source>
        <dbReference type="ARBA" id="ARBA00022448"/>
    </source>
</evidence>
<dbReference type="PANTHER" id="PTHR30193">
    <property type="entry name" value="ABC TRANSPORTER PERMEASE PROTEIN"/>
    <property type="match status" value="1"/>
</dbReference>
<proteinExistence type="inferred from homology"/>
<dbReference type="SUPFAM" id="SSF161098">
    <property type="entry name" value="MetI-like"/>
    <property type="match status" value="1"/>
</dbReference>
<dbReference type="EMBL" id="PDNW01000008">
    <property type="protein sequence ID" value="PLC49817.1"/>
    <property type="molecule type" value="Genomic_DNA"/>
</dbReference>
<dbReference type="CDD" id="cd06261">
    <property type="entry name" value="TM_PBP2"/>
    <property type="match status" value="1"/>
</dbReference>
<evidence type="ECO:0000256" key="1">
    <source>
        <dbReference type="ARBA" id="ARBA00004651"/>
    </source>
</evidence>
<dbReference type="RefSeq" id="WP_102074010.1">
    <property type="nucleotide sequence ID" value="NZ_PDNW01000008.1"/>
</dbReference>
<comment type="similarity">
    <text evidence="7">Belongs to the binding-protein-dependent transport system permease family.</text>
</comment>
<evidence type="ECO:0000256" key="3">
    <source>
        <dbReference type="ARBA" id="ARBA00022475"/>
    </source>
</evidence>
<dbReference type="GO" id="GO:0005886">
    <property type="term" value="C:plasma membrane"/>
    <property type="evidence" value="ECO:0007669"/>
    <property type="project" value="UniProtKB-SubCell"/>
</dbReference>
<keyword evidence="2 7" id="KW-0813">Transport</keyword>
<name>A0A2N4U485_9BURK</name>
<keyword evidence="5 7" id="KW-1133">Transmembrane helix</keyword>
<feature type="transmembrane region" description="Helical" evidence="7">
    <location>
        <begin position="70"/>
        <end position="91"/>
    </location>
</feature>
<gene>
    <name evidence="9" type="ORF">CR159_11030</name>
</gene>
<feature type="transmembrane region" description="Helical" evidence="7">
    <location>
        <begin position="151"/>
        <end position="176"/>
    </location>
</feature>
<dbReference type="Proteomes" id="UP000234190">
    <property type="component" value="Unassembled WGS sequence"/>
</dbReference>
<comment type="subcellular location">
    <subcellularLocation>
        <location evidence="1 7">Cell membrane</location>
        <topology evidence="1 7">Multi-pass membrane protein</topology>
    </subcellularLocation>
</comment>
<dbReference type="InterPro" id="IPR000515">
    <property type="entry name" value="MetI-like"/>
</dbReference>
<dbReference type="Gene3D" id="1.10.3720.10">
    <property type="entry name" value="MetI-like"/>
    <property type="match status" value="1"/>
</dbReference>
<organism evidence="9 10">
    <name type="scientific">Pollutimonas subterranea</name>
    <dbReference type="NCBI Taxonomy" id="2045210"/>
    <lineage>
        <taxon>Bacteria</taxon>
        <taxon>Pseudomonadati</taxon>
        <taxon>Pseudomonadota</taxon>
        <taxon>Betaproteobacteria</taxon>
        <taxon>Burkholderiales</taxon>
        <taxon>Alcaligenaceae</taxon>
        <taxon>Pollutimonas</taxon>
    </lineage>
</organism>
<evidence type="ECO:0000256" key="6">
    <source>
        <dbReference type="ARBA" id="ARBA00023136"/>
    </source>
</evidence>
<feature type="transmembrane region" description="Helical" evidence="7">
    <location>
        <begin position="103"/>
        <end position="123"/>
    </location>
</feature>
<dbReference type="InterPro" id="IPR051393">
    <property type="entry name" value="ABC_transporter_permease"/>
</dbReference>
<dbReference type="InterPro" id="IPR035906">
    <property type="entry name" value="MetI-like_sf"/>
</dbReference>
<dbReference type="GO" id="GO:0055085">
    <property type="term" value="P:transmembrane transport"/>
    <property type="evidence" value="ECO:0007669"/>
    <property type="project" value="InterPro"/>
</dbReference>
<evidence type="ECO:0000256" key="4">
    <source>
        <dbReference type="ARBA" id="ARBA00022692"/>
    </source>
</evidence>
<evidence type="ECO:0000256" key="5">
    <source>
        <dbReference type="ARBA" id="ARBA00022989"/>
    </source>
</evidence>
<dbReference type="AlphaFoldDB" id="A0A2N4U485"/>
<keyword evidence="3" id="KW-1003">Cell membrane</keyword>
<reference evidence="9 10" key="1">
    <citation type="submission" date="2017-10" db="EMBL/GenBank/DDBJ databases">
        <title>Two draft genome sequences of Pusillimonas sp. strains isolated from a nitrate- and radionuclide-contaminated groundwater in Russia.</title>
        <authorList>
            <person name="Grouzdev D.S."/>
            <person name="Tourova T.P."/>
            <person name="Goeva M.A."/>
            <person name="Babich T.L."/>
            <person name="Sokolova D.S."/>
            <person name="Abdullin R."/>
            <person name="Poltaraus A.B."/>
            <person name="Toshchakov S.V."/>
            <person name="Nazina T.N."/>
        </authorList>
    </citation>
    <scope>NUCLEOTIDE SEQUENCE [LARGE SCALE GENOMIC DNA]</scope>
    <source>
        <strain evidence="9 10">JR1/69-3-13</strain>
    </source>
</reference>
<sequence length="290" mass="32129">MHIKRNQLALLLGPSLVLTLLLLVVPLVVVAVMSLTDWQFGASAWNWIGLENYVELWQDETFQKSFSNTVYYLILVSIGSITIGLGAALLIESHTSLRGFYRTVYFMPVASTLIAMAVVWQFLMHPSAGFINQVIAWFGIAPQNWLKDYDLALGSLAVIGTWQMSGLAMVMFMAGLKNIPAELRQASLLDGMTNPVDRLFRLILPLLGPTTLFVVTVCAIRSLQVFDIVHVLTSGGPNKATEVLLHSIYNEGFGFFRMGYASAMTVIFVACIFVLTLVQQAGMEKRTHYA</sequence>
<keyword evidence="4 7" id="KW-0812">Transmembrane</keyword>
<evidence type="ECO:0000313" key="10">
    <source>
        <dbReference type="Proteomes" id="UP000234190"/>
    </source>
</evidence>
<protein>
    <submittedName>
        <fullName evidence="9">ABC transporter permease</fullName>
    </submittedName>
</protein>
<feature type="domain" description="ABC transmembrane type-1" evidence="8">
    <location>
        <begin position="66"/>
        <end position="279"/>
    </location>
</feature>
<accession>A0A2N4U485</accession>
<dbReference type="Pfam" id="PF00528">
    <property type="entry name" value="BPD_transp_1"/>
    <property type="match status" value="1"/>
</dbReference>
<dbReference type="OrthoDB" id="8585214at2"/>
<keyword evidence="6 7" id="KW-0472">Membrane</keyword>
<feature type="transmembrane region" description="Helical" evidence="7">
    <location>
        <begin position="202"/>
        <end position="223"/>
    </location>
</feature>
<comment type="caution">
    <text evidence="9">The sequence shown here is derived from an EMBL/GenBank/DDBJ whole genome shotgun (WGS) entry which is preliminary data.</text>
</comment>
<dbReference type="PROSITE" id="PS50928">
    <property type="entry name" value="ABC_TM1"/>
    <property type="match status" value="1"/>
</dbReference>
<keyword evidence="10" id="KW-1185">Reference proteome</keyword>